<reference evidence="2 3" key="2">
    <citation type="submission" date="2020-03" db="EMBL/GenBank/DDBJ databases">
        <authorList>
            <person name="Ichikawa N."/>
            <person name="Kimura A."/>
            <person name="Kitahashi Y."/>
            <person name="Uohara A."/>
        </authorList>
    </citation>
    <scope>NUCLEOTIDE SEQUENCE [LARGE SCALE GENOMIC DNA]</scope>
    <source>
        <strain evidence="2 3">NBRC 108639</strain>
    </source>
</reference>
<dbReference type="EMBL" id="BLPF01000001">
    <property type="protein sequence ID" value="GFJ76095.1"/>
    <property type="molecule type" value="Genomic_DNA"/>
</dbReference>
<dbReference type="InterPro" id="IPR036663">
    <property type="entry name" value="Fumarylacetoacetase_C_sf"/>
</dbReference>
<sequence>MAVRVERAGAEVWAAETSTARLARTPADLISWLTRALDFPAGVVLLTGTGVVPDRDFTLRAGDVVTIDVAGVGTLRNPVTVVGTGG</sequence>
<evidence type="ECO:0000259" key="1">
    <source>
        <dbReference type="Pfam" id="PF01557"/>
    </source>
</evidence>
<protein>
    <recommendedName>
        <fullName evidence="1">Fumarylacetoacetase-like C-terminal domain-containing protein</fullName>
    </recommendedName>
</protein>
<comment type="caution">
    <text evidence="2">The sequence shown here is derived from an EMBL/GenBank/DDBJ whole genome shotgun (WGS) entry which is preliminary data.</text>
</comment>
<reference evidence="2 3" key="1">
    <citation type="submission" date="2020-03" db="EMBL/GenBank/DDBJ databases">
        <title>Whole genome shotgun sequence of Phytohabitans houttuyneae NBRC 108639.</title>
        <authorList>
            <person name="Komaki H."/>
            <person name="Tamura T."/>
        </authorList>
    </citation>
    <scope>NUCLEOTIDE SEQUENCE [LARGE SCALE GENOMIC DNA]</scope>
    <source>
        <strain evidence="2 3">NBRC 108639</strain>
    </source>
</reference>
<dbReference type="Gene3D" id="3.90.850.10">
    <property type="entry name" value="Fumarylacetoacetase-like, C-terminal domain"/>
    <property type="match status" value="1"/>
</dbReference>
<proteinExistence type="predicted"/>
<accession>A0A6V8K5L2</accession>
<dbReference type="Proteomes" id="UP000482800">
    <property type="component" value="Unassembled WGS sequence"/>
</dbReference>
<dbReference type="GO" id="GO:0003824">
    <property type="term" value="F:catalytic activity"/>
    <property type="evidence" value="ECO:0007669"/>
    <property type="project" value="InterPro"/>
</dbReference>
<organism evidence="2 3">
    <name type="scientific">Phytohabitans houttuyneae</name>
    <dbReference type="NCBI Taxonomy" id="1076126"/>
    <lineage>
        <taxon>Bacteria</taxon>
        <taxon>Bacillati</taxon>
        <taxon>Actinomycetota</taxon>
        <taxon>Actinomycetes</taxon>
        <taxon>Micromonosporales</taxon>
        <taxon>Micromonosporaceae</taxon>
    </lineage>
</organism>
<dbReference type="SUPFAM" id="SSF56529">
    <property type="entry name" value="FAH"/>
    <property type="match status" value="1"/>
</dbReference>
<feature type="domain" description="Fumarylacetoacetase-like C-terminal" evidence="1">
    <location>
        <begin position="14"/>
        <end position="79"/>
    </location>
</feature>
<evidence type="ECO:0000313" key="3">
    <source>
        <dbReference type="Proteomes" id="UP000482800"/>
    </source>
</evidence>
<name>A0A6V8K5L2_9ACTN</name>
<evidence type="ECO:0000313" key="2">
    <source>
        <dbReference type="EMBL" id="GFJ76095.1"/>
    </source>
</evidence>
<dbReference type="InterPro" id="IPR011234">
    <property type="entry name" value="Fumarylacetoacetase-like_C"/>
</dbReference>
<dbReference type="Pfam" id="PF01557">
    <property type="entry name" value="FAA_hydrolase"/>
    <property type="match status" value="1"/>
</dbReference>
<gene>
    <name evidence="2" type="ORF">Phou_002750</name>
</gene>
<dbReference type="AlphaFoldDB" id="A0A6V8K5L2"/>
<keyword evidence="3" id="KW-1185">Reference proteome</keyword>